<evidence type="ECO:0008006" key="3">
    <source>
        <dbReference type="Google" id="ProtNLM"/>
    </source>
</evidence>
<dbReference type="STRING" id="1123010.SAMN02745724_03915"/>
<evidence type="ECO:0000313" key="2">
    <source>
        <dbReference type="Proteomes" id="UP000198862"/>
    </source>
</evidence>
<protein>
    <recommendedName>
        <fullName evidence="3">HEAT repeat-containing protein</fullName>
    </recommendedName>
</protein>
<name>A0A1I1QKJ4_9GAMM</name>
<evidence type="ECO:0000313" key="1">
    <source>
        <dbReference type="EMBL" id="SFD22644.1"/>
    </source>
</evidence>
<sequence length="279" mass="32195">MSNENIAPNQVNITQIDSQNKQSIGYLKATEINNDEKVSKLLGRISKLEERINTFAIHTPTQLSEQNSQEFESLIFSLIEKRKQQEIADFKAENPINGFYEDLPKDYELRIKTDFEYANQISNDLKQKVLNDSLSAAERLAAMSQLQMNMFILNKNGLEQYDYQAVEAILDMTHNMEDKNLRFQAIELVSRTPIIDERLSKSFVKMLEQEPNDYVKNLAAEGLMSQYFQSESNPIKQKQIALNLLLLYENATDPKVKMILQNVMGDERMIKELKQLSNG</sequence>
<dbReference type="AlphaFoldDB" id="A0A1I1QKJ4"/>
<proteinExistence type="predicted"/>
<accession>A0A1I1QKJ4</accession>
<dbReference type="Proteomes" id="UP000198862">
    <property type="component" value="Unassembled WGS sequence"/>
</dbReference>
<reference evidence="1 2" key="1">
    <citation type="submission" date="2016-10" db="EMBL/GenBank/DDBJ databases">
        <authorList>
            <person name="de Groot N.N."/>
        </authorList>
    </citation>
    <scope>NUCLEOTIDE SEQUENCE [LARGE SCALE GENOMIC DNA]</scope>
    <source>
        <strain evidence="1 2">DSM 6059</strain>
    </source>
</reference>
<gene>
    <name evidence="1" type="ORF">SAMN02745724_03915</name>
</gene>
<organism evidence="1 2">
    <name type="scientific">Pseudoalteromonas denitrificans DSM 6059</name>
    <dbReference type="NCBI Taxonomy" id="1123010"/>
    <lineage>
        <taxon>Bacteria</taxon>
        <taxon>Pseudomonadati</taxon>
        <taxon>Pseudomonadota</taxon>
        <taxon>Gammaproteobacteria</taxon>
        <taxon>Alteromonadales</taxon>
        <taxon>Pseudoalteromonadaceae</taxon>
        <taxon>Pseudoalteromonas</taxon>
    </lineage>
</organism>
<keyword evidence="2" id="KW-1185">Reference proteome</keyword>
<dbReference type="RefSeq" id="WP_245763870.1">
    <property type="nucleotide sequence ID" value="NZ_FOLO01000042.1"/>
</dbReference>
<dbReference type="EMBL" id="FOLO01000042">
    <property type="protein sequence ID" value="SFD22644.1"/>
    <property type="molecule type" value="Genomic_DNA"/>
</dbReference>